<reference evidence="3" key="3">
    <citation type="journal article" date="2005" name="Nature">
        <title>The map-based sequence of the rice genome.</title>
        <authorList>
            <consortium name="International rice genome sequencing project (IRGSP)"/>
            <person name="Matsumoto T."/>
            <person name="Wu J."/>
            <person name="Kanamori H."/>
            <person name="Katayose Y."/>
            <person name="Fujisawa M."/>
            <person name="Namiki N."/>
            <person name="Mizuno H."/>
            <person name="Yamamoto K."/>
            <person name="Antonio B.A."/>
            <person name="Baba T."/>
            <person name="Sakata K."/>
            <person name="Nagamura Y."/>
            <person name="Aoki H."/>
            <person name="Arikawa K."/>
            <person name="Arita K."/>
            <person name="Bito T."/>
            <person name="Chiden Y."/>
            <person name="Fujitsuka N."/>
            <person name="Fukunaka R."/>
            <person name="Hamada M."/>
            <person name="Harada C."/>
            <person name="Hayashi A."/>
            <person name="Hijishita S."/>
            <person name="Honda M."/>
            <person name="Hosokawa S."/>
            <person name="Ichikawa Y."/>
            <person name="Idonuma A."/>
            <person name="Iijima M."/>
            <person name="Ikeda M."/>
            <person name="Ikeno M."/>
            <person name="Ito K."/>
            <person name="Ito S."/>
            <person name="Ito T."/>
            <person name="Ito Y."/>
            <person name="Ito Y."/>
            <person name="Iwabuchi A."/>
            <person name="Kamiya K."/>
            <person name="Karasawa W."/>
            <person name="Kurita K."/>
            <person name="Katagiri S."/>
            <person name="Kikuta A."/>
            <person name="Kobayashi H."/>
            <person name="Kobayashi N."/>
            <person name="Machita K."/>
            <person name="Maehara T."/>
            <person name="Masukawa M."/>
            <person name="Mizubayashi T."/>
            <person name="Mukai Y."/>
            <person name="Nagasaki H."/>
            <person name="Nagata Y."/>
            <person name="Naito S."/>
            <person name="Nakashima M."/>
            <person name="Nakama Y."/>
            <person name="Nakamichi Y."/>
            <person name="Nakamura M."/>
            <person name="Meguro A."/>
            <person name="Negishi M."/>
            <person name="Ohta I."/>
            <person name="Ohta T."/>
            <person name="Okamoto M."/>
            <person name="Ono N."/>
            <person name="Saji S."/>
            <person name="Sakaguchi M."/>
            <person name="Sakai K."/>
            <person name="Shibata M."/>
            <person name="Shimokawa T."/>
            <person name="Song J."/>
            <person name="Takazaki Y."/>
            <person name="Terasawa K."/>
            <person name="Tsugane M."/>
            <person name="Tsuji K."/>
            <person name="Ueda S."/>
            <person name="Waki K."/>
            <person name="Yamagata H."/>
            <person name="Yamamoto M."/>
            <person name="Yamamoto S."/>
            <person name="Yamane H."/>
            <person name="Yoshiki S."/>
            <person name="Yoshihara R."/>
            <person name="Yukawa K."/>
            <person name="Zhong H."/>
            <person name="Yano M."/>
            <person name="Yuan Q."/>
            <person name="Ouyang S."/>
            <person name="Liu J."/>
            <person name="Jones K.M."/>
            <person name="Gansberger K."/>
            <person name="Moffat K."/>
            <person name="Hill J."/>
            <person name="Bera J."/>
            <person name="Fadrosh D."/>
            <person name="Jin S."/>
            <person name="Johri S."/>
            <person name="Kim M."/>
            <person name="Overton L."/>
            <person name="Reardon M."/>
            <person name="Tsitrin T."/>
            <person name="Vuong H."/>
            <person name="Weaver B."/>
            <person name="Ciecko A."/>
            <person name="Tallon L."/>
            <person name="Jackson J."/>
            <person name="Pai G."/>
            <person name="Aken S.V."/>
            <person name="Utterback T."/>
            <person name="Reidmuller S."/>
            <person name="Feldblyum T."/>
            <person name="Hsiao J."/>
            <person name="Zismann V."/>
            <person name="Iobst S."/>
            <person name="de Vazeille A.R."/>
            <person name="Buell C.R."/>
            <person name="Ying K."/>
            <person name="Li Y."/>
            <person name="Lu T."/>
            <person name="Huang Y."/>
            <person name="Zhao Q."/>
            <person name="Feng Q."/>
            <person name="Zhang L."/>
            <person name="Zhu J."/>
            <person name="Weng Q."/>
            <person name="Mu J."/>
            <person name="Lu Y."/>
            <person name="Fan D."/>
            <person name="Liu Y."/>
            <person name="Guan J."/>
            <person name="Zhang Y."/>
            <person name="Yu S."/>
            <person name="Liu X."/>
            <person name="Zhang Y."/>
            <person name="Hong G."/>
            <person name="Han B."/>
            <person name="Choisne N."/>
            <person name="Demange N."/>
            <person name="Orjeda G."/>
            <person name="Samain S."/>
            <person name="Cattolico L."/>
            <person name="Pelletier E."/>
            <person name="Couloux A."/>
            <person name="Segurens B."/>
            <person name="Wincker P."/>
            <person name="D'Hont A."/>
            <person name="Scarpelli C."/>
            <person name="Weissenbach J."/>
            <person name="Salanoubat M."/>
            <person name="Quetier F."/>
            <person name="Yu Y."/>
            <person name="Kim H.R."/>
            <person name="Rambo T."/>
            <person name="Currie J."/>
            <person name="Collura K."/>
            <person name="Luo M."/>
            <person name="Yang T."/>
            <person name="Ammiraju J.S.S."/>
            <person name="Engler F."/>
            <person name="Soderlund C."/>
            <person name="Wing R.A."/>
            <person name="Palmer L.E."/>
            <person name="de la Bastide M."/>
            <person name="Spiegel L."/>
            <person name="Nascimento L."/>
            <person name="Zutavern T."/>
            <person name="O'Shaughnessy A."/>
            <person name="Dike S."/>
            <person name="Dedhia N."/>
            <person name="Preston R."/>
            <person name="Balija V."/>
            <person name="McCombie W.R."/>
            <person name="Chow T."/>
            <person name="Chen H."/>
            <person name="Chung M."/>
            <person name="Chen C."/>
            <person name="Shaw J."/>
            <person name="Wu H."/>
            <person name="Hsiao K."/>
            <person name="Chao Y."/>
            <person name="Chu M."/>
            <person name="Cheng C."/>
            <person name="Hour A."/>
            <person name="Lee P."/>
            <person name="Lin S."/>
            <person name="Lin Y."/>
            <person name="Liou J."/>
            <person name="Liu S."/>
            <person name="Hsing Y."/>
            <person name="Raghuvanshi S."/>
            <person name="Mohanty A."/>
            <person name="Bharti A.K."/>
            <person name="Gaur A."/>
            <person name="Gupta V."/>
            <person name="Kumar D."/>
            <person name="Ravi V."/>
            <person name="Vij S."/>
            <person name="Kapur A."/>
            <person name="Khurana P."/>
            <person name="Khurana P."/>
            <person name="Khurana J.P."/>
            <person name="Tyagi A.K."/>
            <person name="Gaikwad K."/>
            <person name="Singh A."/>
            <person name="Dalal V."/>
            <person name="Srivastava S."/>
            <person name="Dixit A."/>
            <person name="Pal A.K."/>
            <person name="Ghazi I.A."/>
            <person name="Yadav M."/>
            <person name="Pandit A."/>
            <person name="Bhargava A."/>
            <person name="Sureshbabu K."/>
            <person name="Batra K."/>
            <person name="Sharma T.R."/>
            <person name="Mohapatra T."/>
            <person name="Singh N.K."/>
            <person name="Messing J."/>
            <person name="Nelson A.B."/>
            <person name="Fuks G."/>
            <person name="Kavchok S."/>
            <person name="Keizer G."/>
            <person name="Linton E."/>
            <person name="Llaca V."/>
            <person name="Song R."/>
            <person name="Tanyolac B."/>
            <person name="Young S."/>
            <person name="Ho-Il K."/>
            <person name="Hahn J.H."/>
            <person name="Sangsakoo G."/>
            <person name="Vanavichit A."/>
            <person name="de Mattos Luiz.A.T."/>
            <person name="Zimmer P.D."/>
            <person name="Malone G."/>
            <person name="Dellagostin O."/>
            <person name="de Oliveira A.C."/>
            <person name="Bevan M."/>
            <person name="Bancroft I."/>
            <person name="Minx P."/>
            <person name="Cordum H."/>
            <person name="Wilson R."/>
            <person name="Cheng Z."/>
            <person name="Jin W."/>
            <person name="Jiang J."/>
            <person name="Leong S.A."/>
            <person name="Iwama H."/>
            <person name="Gojobori T."/>
            <person name="Itoh T."/>
            <person name="Niimura Y."/>
            <person name="Fujii Y."/>
            <person name="Habara T."/>
            <person name="Sakai H."/>
            <person name="Sato Y."/>
            <person name="Wilson G."/>
            <person name="Kumar K."/>
            <person name="McCouch S."/>
            <person name="Juretic N."/>
            <person name="Hoen D."/>
            <person name="Wright S."/>
            <person name="Bruskiewich R."/>
            <person name="Bureau T."/>
            <person name="Miyao A."/>
            <person name="Hirochika H."/>
            <person name="Nishikawa T."/>
            <person name="Kadowaki K."/>
            <person name="Sugiura M."/>
            <person name="Burr B."/>
            <person name="Sasaki T."/>
        </authorList>
    </citation>
    <scope>NUCLEOTIDE SEQUENCE [LARGE SCALE GENOMIC DNA]</scope>
    <source>
        <strain evidence="3">cv. Nipponbare</strain>
    </source>
</reference>
<organism evidence="2 3">
    <name type="scientific">Oryza sativa subsp. japonica</name>
    <name type="common">Rice</name>
    <dbReference type="NCBI Taxonomy" id="39947"/>
    <lineage>
        <taxon>Eukaryota</taxon>
        <taxon>Viridiplantae</taxon>
        <taxon>Streptophyta</taxon>
        <taxon>Embryophyta</taxon>
        <taxon>Tracheophyta</taxon>
        <taxon>Spermatophyta</taxon>
        <taxon>Magnoliopsida</taxon>
        <taxon>Liliopsida</taxon>
        <taxon>Poales</taxon>
        <taxon>Poaceae</taxon>
        <taxon>BOP clade</taxon>
        <taxon>Oryzoideae</taxon>
        <taxon>Oryzeae</taxon>
        <taxon>Oryzinae</taxon>
        <taxon>Oryza</taxon>
        <taxon>Oryza sativa</taxon>
    </lineage>
</organism>
<dbReference type="Proteomes" id="UP000000763">
    <property type="component" value="Chromosome 5"/>
</dbReference>
<sequence length="114" mass="13118">MAQRLAPRWSRMARRRRWLKRRRSGHCRCGLRSRRCTAREEFRSKEEMLGIVWRDGNAKEMEVTLTQTEMAKVAVTTTGGEVEDDGEAEDLSFGFFSSRVMCGVGQLGLEEMEA</sequence>
<dbReference type="EMBL" id="AC144742">
    <property type="protein sequence ID" value="AAV44101.1"/>
    <property type="molecule type" value="Genomic_DNA"/>
</dbReference>
<evidence type="ECO:0000313" key="1">
    <source>
        <dbReference type="EMBL" id="AAV43821.1"/>
    </source>
</evidence>
<protein>
    <submittedName>
        <fullName evidence="2">Uncharacterized protein</fullName>
    </submittedName>
</protein>
<evidence type="ECO:0000313" key="2">
    <source>
        <dbReference type="EMBL" id="AAV44101.1"/>
    </source>
</evidence>
<proteinExistence type="predicted"/>
<accession>Q5W656</accession>
<reference evidence="2" key="1">
    <citation type="submission" date="2004-11" db="EMBL/GenBank/DDBJ databases">
        <title>Oryza sativa (japonica cultivar-group) chromosome 5 BAC clone OSJNBb0052F16, complete sequence.</title>
        <authorList>
            <person name="Chow T.-Y."/>
            <person name="Hsing Y.-I.C."/>
            <person name="Chen C.-S."/>
            <person name="Chen H.-H."/>
            <person name="Liu S.-M."/>
            <person name="Chao Y.-T."/>
            <person name="Chang S.-J."/>
            <person name="Chen H.-C."/>
            <person name="Chen S.-K."/>
            <person name="Chen T.-R."/>
            <person name="Chen Y.-L."/>
            <person name="Cheng C.-H."/>
            <person name="Chung C.-I."/>
            <person name="Han S.-Y."/>
            <person name="Hsiao S.-H."/>
            <person name="Hsiung J.-N."/>
            <person name="Hsu C.-H."/>
            <person name="Huang J.-J."/>
            <person name="Kau P.-I."/>
            <person name="Lee M.-C."/>
            <person name="Leu H.-L."/>
            <person name="Li Y.-F."/>
            <person name="Lin S.-J."/>
            <person name="Lin Y.-C."/>
            <person name="Wu S.-W."/>
            <person name="Yu C.-Y."/>
            <person name="Yu S.-W."/>
            <person name="Wu H.-P."/>
            <person name="Shaw J.-F."/>
            <person name="McCombie W.R."/>
            <person name="Zutavern T."/>
            <person name="de la Bastide M."/>
            <person name="Spiegel L."/>
            <person name="Muller S."/>
            <person name="Nascimento L."/>
            <person name="Balija V."/>
            <person name="Bell M."/>
            <person name="Miller B."/>
            <person name="Katzenberger F."/>
            <person name="Andrade M.V."/>
            <person name="Dike S."/>
            <person name="O'Shaughnessy A."/>
            <person name="Palmer L."/>
        </authorList>
    </citation>
    <scope>NUCLEOTIDE SEQUENCE</scope>
</reference>
<dbReference type="EMBL" id="AC134928">
    <property type="protein sequence ID" value="AAV43821.1"/>
    <property type="molecule type" value="Genomic_DNA"/>
</dbReference>
<gene>
    <name evidence="1" type="ORF">B1164G01.13</name>
    <name evidence="2" type="ORF">OSJNBb0052F16.5</name>
</gene>
<reference evidence="1" key="2">
    <citation type="submission" date="2004-11" db="EMBL/GenBank/DDBJ databases">
        <title>Oryza sativa BAC B1164G01 genomic sequence.</title>
        <authorList>
            <person name="Chow T.-Y."/>
            <person name="Hsing Y.-I.C."/>
            <person name="Chen C.-S."/>
            <person name="Chen H.-H."/>
            <person name="Liu S.-M."/>
            <person name="Chao Y.-T."/>
            <person name="Chang S.-J."/>
            <person name="Chen H.-C."/>
            <person name="Chen S.-K."/>
            <person name="Chen T.-R."/>
            <person name="Chen Y.-L."/>
            <person name="Cheng C.-H."/>
            <person name="Chung C.-I."/>
            <person name="Han S.-Y."/>
            <person name="Hsiao S.-H."/>
            <person name="Hsiung J.-N."/>
            <person name="Hsu C.-H."/>
            <person name="Huang J.-J."/>
            <person name="Kau P.-I."/>
            <person name="Lee M.-C."/>
            <person name="Leu H.-L."/>
            <person name="Li Y.-F."/>
            <person name="Lin S.-J."/>
            <person name="Lin Y.-C."/>
            <person name="Wu S.-W."/>
            <person name="Yu C.-Y."/>
            <person name="Yu S.-W."/>
            <person name="Wu H.-P."/>
            <person name="Shaw J.-F."/>
            <person name="Yu Y."/>
            <person name="Rambo T."/>
            <person name="Currie J."/>
            <person name="Collura K."/>
            <person name="Soderlund C."/>
            <person name="Wing R."/>
        </authorList>
    </citation>
    <scope>NUCLEOTIDE SEQUENCE</scope>
</reference>
<evidence type="ECO:0000313" key="3">
    <source>
        <dbReference type="Proteomes" id="UP000000763"/>
    </source>
</evidence>
<dbReference type="AlphaFoldDB" id="Q5W656"/>
<reference evidence="3" key="4">
    <citation type="journal article" date="2008" name="Nucleic Acids Res.">
        <title>The rice annotation project database (RAP-DB): 2008 update.</title>
        <authorList>
            <consortium name="The rice annotation project (RAP)"/>
        </authorList>
    </citation>
    <scope>GENOME REANNOTATION</scope>
    <source>
        <strain evidence="3">cv. Nipponbare</strain>
    </source>
</reference>
<name>Q5W656_ORYSJ</name>